<dbReference type="eggNOG" id="COG0457">
    <property type="taxonomic scope" value="Bacteria"/>
</dbReference>
<dbReference type="PROSITE" id="PS50005">
    <property type="entry name" value="TPR"/>
    <property type="match status" value="1"/>
</dbReference>
<dbReference type="SUPFAM" id="SSF48452">
    <property type="entry name" value="TPR-like"/>
    <property type="match status" value="1"/>
</dbReference>
<dbReference type="Proteomes" id="UP000008922">
    <property type="component" value="Chromosome"/>
</dbReference>
<feature type="repeat" description="TPR" evidence="1">
    <location>
        <begin position="55"/>
        <end position="88"/>
    </location>
</feature>
<evidence type="ECO:0000313" key="4">
    <source>
        <dbReference type="Proteomes" id="UP000008922"/>
    </source>
</evidence>
<proteinExistence type="predicted"/>
<dbReference type="RefSeq" id="WP_013561471.1">
    <property type="nucleotide sequence ID" value="NC_014960.1"/>
</dbReference>
<gene>
    <name evidence="3" type="ordered locus">ANT_31040</name>
</gene>
<dbReference type="EMBL" id="AP012029">
    <property type="protein sequence ID" value="BAJ65130.1"/>
    <property type="molecule type" value="Genomic_DNA"/>
</dbReference>
<dbReference type="Pfam" id="PF13248">
    <property type="entry name" value="Zn_ribbon_3"/>
    <property type="match status" value="1"/>
</dbReference>
<dbReference type="Pfam" id="PF13181">
    <property type="entry name" value="TPR_8"/>
    <property type="match status" value="1"/>
</dbReference>
<feature type="domain" description="Putative zinc-ribbon" evidence="2">
    <location>
        <begin position="4"/>
        <end position="27"/>
    </location>
</feature>
<dbReference type="InParanoid" id="E8N2Y0"/>
<keyword evidence="4" id="KW-1185">Reference proteome</keyword>
<protein>
    <recommendedName>
        <fullName evidence="2">Putative zinc-ribbon domain-containing protein</fullName>
    </recommendedName>
</protein>
<dbReference type="InterPro" id="IPR011990">
    <property type="entry name" value="TPR-like_helical_dom_sf"/>
</dbReference>
<accession>E8N2Y0</accession>
<organism evidence="3 4">
    <name type="scientific">Anaerolinea thermophila (strain DSM 14523 / JCM 11388 / NBRC 100420 / UNI-1)</name>
    <dbReference type="NCBI Taxonomy" id="926569"/>
    <lineage>
        <taxon>Bacteria</taxon>
        <taxon>Bacillati</taxon>
        <taxon>Chloroflexota</taxon>
        <taxon>Anaerolineae</taxon>
        <taxon>Anaerolineales</taxon>
        <taxon>Anaerolineaceae</taxon>
        <taxon>Anaerolinea</taxon>
    </lineage>
</organism>
<dbReference type="KEGG" id="atm:ANT_31040"/>
<name>E8N2Y0_ANATU</name>
<keyword evidence="1" id="KW-0802">TPR repeat</keyword>
<evidence type="ECO:0000313" key="3">
    <source>
        <dbReference type="EMBL" id="BAJ65130.1"/>
    </source>
</evidence>
<dbReference type="HOGENOM" id="CLU_1222701_0_0_0"/>
<dbReference type="Gene3D" id="1.25.40.10">
    <property type="entry name" value="Tetratricopeptide repeat domain"/>
    <property type="match status" value="2"/>
</dbReference>
<reference evidence="3 4" key="1">
    <citation type="submission" date="2010-12" db="EMBL/GenBank/DDBJ databases">
        <title>Whole genome sequence of Anaerolinea thermophila UNI-1.</title>
        <authorList>
            <person name="Narita-Yamada S."/>
            <person name="Kishi E."/>
            <person name="Watanabe Y."/>
            <person name="Takasaki K."/>
            <person name="Ankai A."/>
            <person name="Oguchi A."/>
            <person name="Fukui S."/>
            <person name="Takahashi M."/>
            <person name="Yashiro I."/>
            <person name="Hosoyama A."/>
            <person name="Sekiguchi Y."/>
            <person name="Hanada S."/>
            <person name="Fujita N."/>
        </authorList>
    </citation>
    <scope>NUCLEOTIDE SEQUENCE [LARGE SCALE GENOMIC DNA]</scope>
    <source>
        <strain evidence="4">DSM 14523 / JCM 11388 / NBRC 100420 / UNI-1</strain>
    </source>
</reference>
<dbReference type="InterPro" id="IPR019734">
    <property type="entry name" value="TPR_rpt"/>
</dbReference>
<dbReference type="AlphaFoldDB" id="E8N2Y0"/>
<sequence length="226" mass="26195">MKKTIHCPSCGAPLDSTSTHCTYCGTQIKKISTRQQQEARIKELRRAVVGRTPTFDEAMELAKLYTNLGQSAHAEEYLRQAIALNPDAPQPRILLCLSLLGFNRPTTSSRMYADEIREHFNWLYQHHPRMREVEWLGYFLTMEYFMEAQDWRRGLETGRLAVEKFPENYLLQFMYGLALVHFGDTDGLDAQDYRQALHHFRLSAELNPEFEPAMKNASALENYLKG</sequence>
<evidence type="ECO:0000256" key="1">
    <source>
        <dbReference type="PROSITE-ProRule" id="PRU00339"/>
    </source>
</evidence>
<dbReference type="InterPro" id="IPR059113">
    <property type="entry name" value="Znf_ribbon"/>
</dbReference>
<dbReference type="STRING" id="926569.ANT_31040"/>
<evidence type="ECO:0000259" key="2">
    <source>
        <dbReference type="Pfam" id="PF13248"/>
    </source>
</evidence>